<dbReference type="AlphaFoldDB" id="A0A1U9KR33"/>
<organism evidence="1 2">
    <name type="scientific">Neoasaia chiangmaiensis</name>
    <dbReference type="NCBI Taxonomy" id="320497"/>
    <lineage>
        <taxon>Bacteria</taxon>
        <taxon>Pseudomonadati</taxon>
        <taxon>Pseudomonadota</taxon>
        <taxon>Alphaproteobacteria</taxon>
        <taxon>Acetobacterales</taxon>
        <taxon>Acetobacteraceae</taxon>
        <taxon>Neoasaia</taxon>
    </lineage>
</organism>
<gene>
    <name evidence="1" type="ORF">A0U93_10635</name>
</gene>
<dbReference type="STRING" id="320497.A0U93_10635"/>
<evidence type="ECO:0000313" key="2">
    <source>
        <dbReference type="Proteomes" id="UP000188604"/>
    </source>
</evidence>
<reference evidence="1 2" key="1">
    <citation type="submission" date="2016-03" db="EMBL/GenBank/DDBJ databases">
        <title>Acetic acid bacteria sequencing.</title>
        <authorList>
            <person name="Brandt J."/>
            <person name="Jakob F."/>
            <person name="Vogel R.F."/>
        </authorList>
    </citation>
    <scope>NUCLEOTIDE SEQUENCE [LARGE SCALE GENOMIC DNA]</scope>
    <source>
        <strain evidence="1 2">NBRC 101099</strain>
    </source>
</reference>
<dbReference type="RefSeq" id="WP_077807347.1">
    <property type="nucleotide sequence ID" value="NZ_BJXS01000003.1"/>
</dbReference>
<dbReference type="EMBL" id="CP014691">
    <property type="protein sequence ID" value="AQS88321.1"/>
    <property type="molecule type" value="Genomic_DNA"/>
</dbReference>
<protein>
    <submittedName>
        <fullName evidence="1">Uncharacterized protein</fullName>
    </submittedName>
</protein>
<evidence type="ECO:0000313" key="1">
    <source>
        <dbReference type="EMBL" id="AQS88321.1"/>
    </source>
</evidence>
<keyword evidence="2" id="KW-1185">Reference proteome</keyword>
<accession>A0A1U9KR33</accession>
<dbReference type="Proteomes" id="UP000188604">
    <property type="component" value="Chromosome"/>
</dbReference>
<sequence length="71" mass="7969">MTVAEQGAVWLDRQGQPIGCVEKLKVLRENDAELRQNMQDAFEDALLMGVAPDAMREILTDMVKRLREPGA</sequence>
<dbReference type="KEGG" id="nch:A0U93_10635"/>
<proteinExistence type="predicted"/>
<dbReference type="OrthoDB" id="7376091at2"/>
<name>A0A1U9KR33_9PROT</name>